<feature type="transmembrane region" description="Helical" evidence="1">
    <location>
        <begin position="43"/>
        <end position="63"/>
    </location>
</feature>
<feature type="transmembrane region" description="Helical" evidence="1">
    <location>
        <begin position="101"/>
        <end position="119"/>
    </location>
</feature>
<dbReference type="InterPro" id="IPR037185">
    <property type="entry name" value="EmrE-like"/>
</dbReference>
<dbReference type="GO" id="GO:0016020">
    <property type="term" value="C:membrane"/>
    <property type="evidence" value="ECO:0007669"/>
    <property type="project" value="InterPro"/>
</dbReference>
<keyword evidence="1" id="KW-0472">Membrane</keyword>
<comment type="caution">
    <text evidence="3">The sequence shown here is derived from an EMBL/GenBank/DDBJ whole genome shotgun (WGS) entry which is preliminary data.</text>
</comment>
<dbReference type="PANTHER" id="PTHR22911:SF103">
    <property type="entry name" value="BLR2811 PROTEIN"/>
    <property type="match status" value="1"/>
</dbReference>
<feature type="transmembrane region" description="Helical" evidence="1">
    <location>
        <begin position="265"/>
        <end position="283"/>
    </location>
</feature>
<keyword evidence="4" id="KW-1185">Reference proteome</keyword>
<organism evidence="3 4">
    <name type="scientific">Humitalea rosea</name>
    <dbReference type="NCBI Taxonomy" id="990373"/>
    <lineage>
        <taxon>Bacteria</taxon>
        <taxon>Pseudomonadati</taxon>
        <taxon>Pseudomonadota</taxon>
        <taxon>Alphaproteobacteria</taxon>
        <taxon>Acetobacterales</taxon>
        <taxon>Roseomonadaceae</taxon>
        <taxon>Humitalea</taxon>
    </lineage>
</organism>
<feature type="transmembrane region" description="Helical" evidence="1">
    <location>
        <begin position="235"/>
        <end position="259"/>
    </location>
</feature>
<feature type="domain" description="EamA" evidence="2">
    <location>
        <begin position="152"/>
        <end position="280"/>
    </location>
</feature>
<feature type="transmembrane region" description="Helical" evidence="1">
    <location>
        <begin position="148"/>
        <end position="169"/>
    </location>
</feature>
<dbReference type="PANTHER" id="PTHR22911">
    <property type="entry name" value="ACYL-MALONYL CONDENSING ENZYME-RELATED"/>
    <property type="match status" value="1"/>
</dbReference>
<dbReference type="OrthoDB" id="9812899at2"/>
<gene>
    <name evidence="3" type="ORF">C8P66_14519</name>
</gene>
<feature type="transmembrane region" description="Helical" evidence="1">
    <location>
        <begin position="181"/>
        <end position="202"/>
    </location>
</feature>
<feature type="transmembrane region" description="Helical" evidence="1">
    <location>
        <begin position="208"/>
        <end position="228"/>
    </location>
</feature>
<evidence type="ECO:0000256" key="1">
    <source>
        <dbReference type="SAM" id="Phobius"/>
    </source>
</evidence>
<name>A0A2W7II17_9PROT</name>
<keyword evidence="1" id="KW-0812">Transmembrane</keyword>
<dbReference type="AlphaFoldDB" id="A0A2W7II17"/>
<feature type="transmembrane region" description="Helical" evidence="1">
    <location>
        <begin position="75"/>
        <end position="95"/>
    </location>
</feature>
<feature type="domain" description="EamA" evidence="2">
    <location>
        <begin position="10"/>
        <end position="142"/>
    </location>
</feature>
<feature type="transmembrane region" description="Helical" evidence="1">
    <location>
        <begin position="126"/>
        <end position="142"/>
    </location>
</feature>
<dbReference type="RefSeq" id="WP_111400566.1">
    <property type="nucleotide sequence ID" value="NZ_QKYU01000045.1"/>
</dbReference>
<keyword evidence="1" id="KW-1133">Transmembrane helix</keyword>
<sequence length="288" mass="30756">MTSSEPRTLLGILCICFAGVLFAIMGGFAKTLGAEYSTLQVSWARAFVHLVFLAAVFLPRSGLTVLRSRRPRLQLVRAMTLTGSNLCFFLAVSMIPLAKAAAISLSAPLIVAALAWPMLRERTTPMRIATVVAGFIGVLVVIRPGGELFQPASLLVLGSASFYGVYQILTRRIAPFDSPATSALWSPLVGAVGLLAVLPFVWRTPASLGDLAMFLACGTLGAIGHYFVARAMTYAAANVISPFGYFQLLSSVVVGWLFFDNLPDGGTWIGAAIIVGSGLVLAWDQRRR</sequence>
<reference evidence="3 4" key="1">
    <citation type="submission" date="2018-06" db="EMBL/GenBank/DDBJ databases">
        <title>Genomic Encyclopedia of Archaeal and Bacterial Type Strains, Phase II (KMG-II): from individual species to whole genera.</title>
        <authorList>
            <person name="Goeker M."/>
        </authorList>
    </citation>
    <scope>NUCLEOTIDE SEQUENCE [LARGE SCALE GENOMIC DNA]</scope>
    <source>
        <strain evidence="3 4">DSM 24525</strain>
    </source>
</reference>
<dbReference type="Pfam" id="PF00892">
    <property type="entry name" value="EamA"/>
    <property type="match status" value="2"/>
</dbReference>
<dbReference type="Proteomes" id="UP000249688">
    <property type="component" value="Unassembled WGS sequence"/>
</dbReference>
<evidence type="ECO:0000313" key="3">
    <source>
        <dbReference type="EMBL" id="PZW37619.1"/>
    </source>
</evidence>
<dbReference type="EMBL" id="QKYU01000045">
    <property type="protein sequence ID" value="PZW37619.1"/>
    <property type="molecule type" value="Genomic_DNA"/>
</dbReference>
<accession>A0A2W7II17</accession>
<evidence type="ECO:0000313" key="4">
    <source>
        <dbReference type="Proteomes" id="UP000249688"/>
    </source>
</evidence>
<proteinExistence type="predicted"/>
<evidence type="ECO:0000259" key="2">
    <source>
        <dbReference type="Pfam" id="PF00892"/>
    </source>
</evidence>
<dbReference type="SUPFAM" id="SSF103481">
    <property type="entry name" value="Multidrug resistance efflux transporter EmrE"/>
    <property type="match status" value="2"/>
</dbReference>
<protein>
    <submittedName>
        <fullName evidence="3">Threonine/homoserine efflux transporter RhtA</fullName>
    </submittedName>
</protein>
<dbReference type="InterPro" id="IPR000620">
    <property type="entry name" value="EamA_dom"/>
</dbReference>